<evidence type="ECO:0000313" key="2">
    <source>
        <dbReference type="Proteomes" id="UP000187283"/>
    </source>
</evidence>
<comment type="caution">
    <text evidence="1">The sequence shown here is derived from an EMBL/GenBank/DDBJ whole genome shotgun (WGS) entry which is preliminary data.</text>
</comment>
<dbReference type="EMBL" id="LSSN01000274">
    <property type="protein sequence ID" value="OMJ24816.1"/>
    <property type="molecule type" value="Genomic_DNA"/>
</dbReference>
<accession>A0A1R1YDQ0</accession>
<organism evidence="1 2">
    <name type="scientific">Smittium culicis</name>
    <dbReference type="NCBI Taxonomy" id="133412"/>
    <lineage>
        <taxon>Eukaryota</taxon>
        <taxon>Fungi</taxon>
        <taxon>Fungi incertae sedis</taxon>
        <taxon>Zoopagomycota</taxon>
        <taxon>Kickxellomycotina</taxon>
        <taxon>Harpellomycetes</taxon>
        <taxon>Harpellales</taxon>
        <taxon>Legeriomycetaceae</taxon>
        <taxon>Smittium</taxon>
    </lineage>
</organism>
<reference evidence="1 2" key="1">
    <citation type="submission" date="2017-01" db="EMBL/GenBank/DDBJ databases">
        <authorList>
            <person name="Mah S.A."/>
            <person name="Swanson W.J."/>
            <person name="Moy G.W."/>
            <person name="Vacquier V.D."/>
        </authorList>
    </citation>
    <scope>NUCLEOTIDE SEQUENCE [LARGE SCALE GENOMIC DNA]</scope>
    <source>
        <strain evidence="1 2">GSMNP</strain>
    </source>
</reference>
<keyword evidence="2" id="KW-1185">Reference proteome</keyword>
<gene>
    <name evidence="1" type="ORF">AYI70_g1317</name>
</gene>
<evidence type="ECO:0000313" key="1">
    <source>
        <dbReference type="EMBL" id="OMJ24816.1"/>
    </source>
</evidence>
<proteinExistence type="predicted"/>
<dbReference type="Proteomes" id="UP000187283">
    <property type="component" value="Unassembled WGS sequence"/>
</dbReference>
<dbReference type="AlphaFoldDB" id="A0A1R1YDQ0"/>
<name>A0A1R1YDQ0_9FUNG</name>
<protein>
    <submittedName>
        <fullName evidence="1">Uncharacterized protein</fullName>
    </submittedName>
</protein>
<sequence>MKVWKNHFRNLAQDHSGNNKSCEKWQSFIENYVEIFPESDECISWDEILTAKKSIPNNKSPDIDRIPNEIYKIISDEKILVKILEIFI</sequence>
<dbReference type="STRING" id="133412.A0A1R1YDQ0"/>
<dbReference type="OrthoDB" id="10362458at2759"/>